<sequence>MISCTGFDGLPAIPITPLKNFHFAKKIHAKVDAVRQTAHPVLF</sequence>
<keyword evidence="2" id="KW-1185">Reference proteome</keyword>
<dbReference type="Proteomes" id="UP000032024">
    <property type="component" value="Chromosome"/>
</dbReference>
<reference evidence="2" key="1">
    <citation type="submission" date="2015-01" db="EMBL/GenBank/DDBJ databases">
        <title>Comparative genome analysis of Bacillus coagulans HM-08, Clostridium butyricum HM-68, Bacillus subtilis HM-66 and Bacillus paralicheniformis BL-09.</title>
        <authorList>
            <person name="Zhang H."/>
        </authorList>
    </citation>
    <scope>NUCLEOTIDE SEQUENCE [LARGE SCALE GENOMIC DNA]</scope>
    <source>
        <strain evidence="2">HM-08</strain>
    </source>
</reference>
<protein>
    <submittedName>
        <fullName evidence="1">Uncharacterized protein</fullName>
    </submittedName>
</protein>
<organism evidence="1 2">
    <name type="scientific">Heyndrickxia coagulans</name>
    <name type="common">Weizmannia coagulans</name>
    <dbReference type="NCBI Taxonomy" id="1398"/>
    <lineage>
        <taxon>Bacteria</taxon>
        <taxon>Bacillati</taxon>
        <taxon>Bacillota</taxon>
        <taxon>Bacilli</taxon>
        <taxon>Bacillales</taxon>
        <taxon>Bacillaceae</taxon>
        <taxon>Heyndrickxia</taxon>
    </lineage>
</organism>
<accession>A0AAN0WBX8</accession>
<dbReference type="EMBL" id="CP010525">
    <property type="protein sequence ID" value="AJO22876.1"/>
    <property type="molecule type" value="Genomic_DNA"/>
</dbReference>
<evidence type="ECO:0000313" key="2">
    <source>
        <dbReference type="Proteomes" id="UP000032024"/>
    </source>
</evidence>
<name>A0AAN0WBX8_HEYCO</name>
<evidence type="ECO:0000313" key="1">
    <source>
        <dbReference type="EMBL" id="AJO22876.1"/>
    </source>
</evidence>
<dbReference type="AlphaFoldDB" id="A0AAN0WBX8"/>
<gene>
    <name evidence="1" type="ORF">SB48_HM08orf03299</name>
</gene>
<proteinExistence type="predicted"/>